<accession>A0ABU0MZA8</accession>
<dbReference type="Gene3D" id="1.10.3720.10">
    <property type="entry name" value="MetI-like"/>
    <property type="match status" value="1"/>
</dbReference>
<evidence type="ECO:0000313" key="9">
    <source>
        <dbReference type="EMBL" id="MDQ0556240.1"/>
    </source>
</evidence>
<comment type="similarity">
    <text evidence="7">Belongs to the binding-protein-dependent transport system permease family.</text>
</comment>
<feature type="domain" description="ABC transmembrane type-1" evidence="8">
    <location>
        <begin position="114"/>
        <end position="303"/>
    </location>
</feature>
<sequence>MSKVVSDANIFENEDTDFSENEFCRVKATESEVLFKESKSLCNSIFDSIKCNKLAILSLIIIGVIILASVLAPLSPWDPDAVDVLNKFQKPSKEHIFGTDSFGRDYFTRALYGGRVSLQVGIFSMIVSMILGTLYGTISGYIGGIIDVLMMRFVDIFMSIPSFLLIVIISAFITPGVTTMIFIIGIFSWMGVARIVRAETMSLKERDFVLVSKGLGSSHFSIIIRHIIPNLMPSIIVSASISIARSILTESSLSYLGFGVQLPKSSWGSMLQSAQSLSLHLPYLALFPGVLILITVMSFNVLGDFLRDVLDSKGKNRSL</sequence>
<dbReference type="PANTHER" id="PTHR43386">
    <property type="entry name" value="OLIGOPEPTIDE TRANSPORT SYSTEM PERMEASE PROTEIN APPC"/>
    <property type="match status" value="1"/>
</dbReference>
<dbReference type="InterPro" id="IPR000515">
    <property type="entry name" value="MetI-like"/>
</dbReference>
<feature type="transmembrane region" description="Helical" evidence="7">
    <location>
        <begin position="179"/>
        <end position="196"/>
    </location>
</feature>
<dbReference type="PANTHER" id="PTHR43386:SF1">
    <property type="entry name" value="D,D-DIPEPTIDE TRANSPORT SYSTEM PERMEASE PROTEIN DDPC-RELATED"/>
    <property type="match status" value="1"/>
</dbReference>
<dbReference type="CDD" id="cd06261">
    <property type="entry name" value="TM_PBP2"/>
    <property type="match status" value="1"/>
</dbReference>
<dbReference type="PROSITE" id="PS50928">
    <property type="entry name" value="ABC_TM1"/>
    <property type="match status" value="1"/>
</dbReference>
<keyword evidence="3" id="KW-1003">Cell membrane</keyword>
<reference evidence="9 10" key="1">
    <citation type="submission" date="2023-07" db="EMBL/GenBank/DDBJ databases">
        <title>Genomic Encyclopedia of Type Strains, Phase IV (KMG-IV): sequencing the most valuable type-strain genomes for metagenomic binning, comparative biology and taxonomic classification.</title>
        <authorList>
            <person name="Goeker M."/>
        </authorList>
    </citation>
    <scope>NUCLEOTIDE SEQUENCE [LARGE SCALE GENOMIC DNA]</scope>
    <source>
        <strain evidence="9 10">DSM 15049</strain>
    </source>
</reference>
<dbReference type="InterPro" id="IPR025966">
    <property type="entry name" value="OppC_N"/>
</dbReference>
<feature type="transmembrane region" description="Helical" evidence="7">
    <location>
        <begin position="153"/>
        <end position="173"/>
    </location>
</feature>
<evidence type="ECO:0000259" key="8">
    <source>
        <dbReference type="PROSITE" id="PS50928"/>
    </source>
</evidence>
<feature type="transmembrane region" description="Helical" evidence="7">
    <location>
        <begin position="234"/>
        <end position="260"/>
    </location>
</feature>
<evidence type="ECO:0000256" key="3">
    <source>
        <dbReference type="ARBA" id="ARBA00022475"/>
    </source>
</evidence>
<evidence type="ECO:0000256" key="7">
    <source>
        <dbReference type="RuleBase" id="RU363032"/>
    </source>
</evidence>
<evidence type="ECO:0000256" key="1">
    <source>
        <dbReference type="ARBA" id="ARBA00004651"/>
    </source>
</evidence>
<dbReference type="InterPro" id="IPR035906">
    <property type="entry name" value="MetI-like_sf"/>
</dbReference>
<keyword evidence="10" id="KW-1185">Reference proteome</keyword>
<organism evidence="9 10">
    <name type="scientific">Paraclostridium ghonii</name>
    <dbReference type="NCBI Taxonomy" id="29358"/>
    <lineage>
        <taxon>Bacteria</taxon>
        <taxon>Bacillati</taxon>
        <taxon>Bacillota</taxon>
        <taxon>Clostridia</taxon>
        <taxon>Peptostreptococcales</taxon>
        <taxon>Peptostreptococcaceae</taxon>
        <taxon>Paraclostridium</taxon>
    </lineage>
</organism>
<feature type="transmembrane region" description="Helical" evidence="7">
    <location>
        <begin position="122"/>
        <end position="146"/>
    </location>
</feature>
<feature type="transmembrane region" description="Helical" evidence="7">
    <location>
        <begin position="281"/>
        <end position="302"/>
    </location>
</feature>
<protein>
    <submittedName>
        <fullName evidence="9">Peptide/nickel transport system permease protein</fullName>
    </submittedName>
</protein>
<dbReference type="RefSeq" id="WP_307505033.1">
    <property type="nucleotide sequence ID" value="NZ_BAAACE010000028.1"/>
</dbReference>
<comment type="caution">
    <text evidence="9">The sequence shown here is derived from an EMBL/GenBank/DDBJ whole genome shotgun (WGS) entry which is preliminary data.</text>
</comment>
<keyword evidence="4 7" id="KW-0812">Transmembrane</keyword>
<keyword evidence="6 7" id="KW-0472">Membrane</keyword>
<evidence type="ECO:0000313" key="10">
    <source>
        <dbReference type="Proteomes" id="UP001232584"/>
    </source>
</evidence>
<dbReference type="SUPFAM" id="SSF161098">
    <property type="entry name" value="MetI-like"/>
    <property type="match status" value="1"/>
</dbReference>
<dbReference type="Proteomes" id="UP001232584">
    <property type="component" value="Unassembled WGS sequence"/>
</dbReference>
<gene>
    <name evidence="9" type="ORF">QOZ92_001353</name>
</gene>
<proteinExistence type="inferred from homology"/>
<comment type="subcellular location">
    <subcellularLocation>
        <location evidence="1 7">Cell membrane</location>
        <topology evidence="1 7">Multi-pass membrane protein</topology>
    </subcellularLocation>
</comment>
<dbReference type="EMBL" id="JAUSWG010000004">
    <property type="protein sequence ID" value="MDQ0556240.1"/>
    <property type="molecule type" value="Genomic_DNA"/>
</dbReference>
<evidence type="ECO:0000256" key="6">
    <source>
        <dbReference type="ARBA" id="ARBA00023136"/>
    </source>
</evidence>
<dbReference type="InterPro" id="IPR050366">
    <property type="entry name" value="BP-dependent_transpt_permease"/>
</dbReference>
<keyword evidence="2 7" id="KW-0813">Transport</keyword>
<keyword evidence="5 7" id="KW-1133">Transmembrane helix</keyword>
<name>A0ABU0MZA8_9FIRM</name>
<evidence type="ECO:0000256" key="4">
    <source>
        <dbReference type="ARBA" id="ARBA00022692"/>
    </source>
</evidence>
<evidence type="ECO:0000256" key="5">
    <source>
        <dbReference type="ARBA" id="ARBA00022989"/>
    </source>
</evidence>
<feature type="transmembrane region" description="Helical" evidence="7">
    <location>
        <begin position="54"/>
        <end position="74"/>
    </location>
</feature>
<dbReference type="Pfam" id="PF12911">
    <property type="entry name" value="OppC_N"/>
    <property type="match status" value="1"/>
</dbReference>
<dbReference type="Pfam" id="PF00528">
    <property type="entry name" value="BPD_transp_1"/>
    <property type="match status" value="1"/>
</dbReference>
<evidence type="ECO:0000256" key="2">
    <source>
        <dbReference type="ARBA" id="ARBA00022448"/>
    </source>
</evidence>